<dbReference type="Proteomes" id="UP001565200">
    <property type="component" value="Unassembled WGS sequence"/>
</dbReference>
<protein>
    <recommendedName>
        <fullName evidence="4">Tetratricopeptide repeat protein</fullName>
    </recommendedName>
</protein>
<dbReference type="EMBL" id="JBCLPP010000024">
    <property type="protein sequence ID" value="MEY8245799.1"/>
    <property type="molecule type" value="Genomic_DNA"/>
</dbReference>
<evidence type="ECO:0000256" key="1">
    <source>
        <dbReference type="PROSITE-ProRule" id="PRU00339"/>
    </source>
</evidence>
<feature type="repeat" description="TPR" evidence="1">
    <location>
        <begin position="209"/>
        <end position="242"/>
    </location>
</feature>
<dbReference type="RefSeq" id="WP_369863523.1">
    <property type="nucleotide sequence ID" value="NZ_JBCLPP010000024.1"/>
</dbReference>
<proteinExistence type="predicted"/>
<gene>
    <name evidence="2" type="ORF">AAK873_09265</name>
</gene>
<organism evidence="2 3">
    <name type="scientific">Heminiphilus faecis</name>
    <dbReference type="NCBI Taxonomy" id="2601703"/>
    <lineage>
        <taxon>Bacteria</taxon>
        <taxon>Pseudomonadati</taxon>
        <taxon>Bacteroidota</taxon>
        <taxon>Bacteroidia</taxon>
        <taxon>Bacteroidales</taxon>
        <taxon>Muribaculaceae</taxon>
        <taxon>Heminiphilus</taxon>
    </lineage>
</organism>
<accession>A0ABV4D0D6</accession>
<evidence type="ECO:0000313" key="3">
    <source>
        <dbReference type="Proteomes" id="UP001565200"/>
    </source>
</evidence>
<keyword evidence="3" id="KW-1185">Reference proteome</keyword>
<dbReference type="SMART" id="SM00028">
    <property type="entry name" value="TPR"/>
    <property type="match status" value="2"/>
</dbReference>
<evidence type="ECO:0008006" key="4">
    <source>
        <dbReference type="Google" id="ProtNLM"/>
    </source>
</evidence>
<comment type="caution">
    <text evidence="2">The sequence shown here is derived from an EMBL/GenBank/DDBJ whole genome shotgun (WGS) entry which is preliminary data.</text>
</comment>
<dbReference type="PROSITE" id="PS50005">
    <property type="entry name" value="TPR"/>
    <property type="match status" value="1"/>
</dbReference>
<reference evidence="2 3" key="1">
    <citation type="submission" date="2024-03" db="EMBL/GenBank/DDBJ databases">
        <title>Mouse gut bacterial collection (mGBC) of GemPharmatech.</title>
        <authorList>
            <person name="He Y."/>
            <person name="Dong L."/>
            <person name="Wu D."/>
            <person name="Gao X."/>
            <person name="Lin Z."/>
        </authorList>
    </citation>
    <scope>NUCLEOTIDE SEQUENCE [LARGE SCALE GENOMIC DNA]</scope>
    <source>
        <strain evidence="2 3">54-13</strain>
    </source>
</reference>
<keyword evidence="1" id="KW-0802">TPR repeat</keyword>
<sequence length="317" mass="35640">MKTTSLENGFITFPHNSQRGGDDFLSAYAALRDSTLEALKDTSDCSAVAAKLLKAAQDIDLDEENAILRKATPMQIAVAALIEAGDYDKALDTSADTLTVMSQEARRKDEEFLLILGCLLHDLAFIHNMRKEYKAAERTLSKSIKIFERLAKLNTEQYGSAHINTLNASTSVYRSHIKQVNLLAHYQVATTTYLNMVNGGIKNAMDRLINSLQDEGLTLMHLGKYKDAVRYFSRALKYLTRLQPDFSDRHMELSVMLGQALLHNITTRQKGVHLLNTLLQKAIKNKDNDTAEKINGLLEKQSGRLDIIGMWHKIFPR</sequence>
<dbReference type="Gene3D" id="1.25.40.10">
    <property type="entry name" value="Tetratricopeptide repeat domain"/>
    <property type="match status" value="1"/>
</dbReference>
<dbReference type="SUPFAM" id="SSF48452">
    <property type="entry name" value="TPR-like"/>
    <property type="match status" value="1"/>
</dbReference>
<dbReference type="InterPro" id="IPR019734">
    <property type="entry name" value="TPR_rpt"/>
</dbReference>
<name>A0ABV4D0D6_9BACT</name>
<evidence type="ECO:0000313" key="2">
    <source>
        <dbReference type="EMBL" id="MEY8245799.1"/>
    </source>
</evidence>
<dbReference type="InterPro" id="IPR011990">
    <property type="entry name" value="TPR-like_helical_dom_sf"/>
</dbReference>